<evidence type="ECO:0000313" key="7">
    <source>
        <dbReference type="EMBL" id="GAA4623169.1"/>
    </source>
</evidence>
<evidence type="ECO:0000256" key="3">
    <source>
        <dbReference type="ARBA" id="ARBA00022989"/>
    </source>
</evidence>
<feature type="transmembrane region" description="Helical" evidence="5">
    <location>
        <begin position="84"/>
        <end position="110"/>
    </location>
</feature>
<dbReference type="CDD" id="cd17321">
    <property type="entry name" value="MFS_MMR_MDR_like"/>
    <property type="match status" value="1"/>
</dbReference>
<feature type="transmembrane region" description="Helical" evidence="5">
    <location>
        <begin position="431"/>
        <end position="450"/>
    </location>
</feature>
<reference evidence="8" key="1">
    <citation type="journal article" date="2019" name="Int. J. Syst. Evol. Microbiol.">
        <title>The Global Catalogue of Microorganisms (GCM) 10K type strain sequencing project: providing services to taxonomists for standard genome sequencing and annotation.</title>
        <authorList>
            <consortium name="The Broad Institute Genomics Platform"/>
            <consortium name="The Broad Institute Genome Sequencing Center for Infectious Disease"/>
            <person name="Wu L."/>
            <person name="Ma J."/>
        </authorList>
    </citation>
    <scope>NUCLEOTIDE SEQUENCE [LARGE SCALE GENOMIC DNA]</scope>
    <source>
        <strain evidence="8">JCM 17939</strain>
    </source>
</reference>
<feature type="transmembrane region" description="Helical" evidence="5">
    <location>
        <begin position="21"/>
        <end position="44"/>
    </location>
</feature>
<feature type="transmembrane region" description="Helical" evidence="5">
    <location>
        <begin position="172"/>
        <end position="193"/>
    </location>
</feature>
<feature type="transmembrane region" description="Helical" evidence="5">
    <location>
        <begin position="366"/>
        <end position="385"/>
    </location>
</feature>
<feature type="transmembrane region" description="Helical" evidence="5">
    <location>
        <begin position="231"/>
        <end position="251"/>
    </location>
</feature>
<dbReference type="PROSITE" id="PS50850">
    <property type="entry name" value="MFS"/>
    <property type="match status" value="1"/>
</dbReference>
<keyword evidence="2 5" id="KW-0812">Transmembrane</keyword>
<feature type="transmembrane region" description="Helical" evidence="5">
    <location>
        <begin position="146"/>
        <end position="166"/>
    </location>
</feature>
<feature type="transmembrane region" description="Helical" evidence="5">
    <location>
        <begin position="116"/>
        <end position="134"/>
    </location>
</feature>
<feature type="transmembrane region" description="Helical" evidence="5">
    <location>
        <begin position="271"/>
        <end position="292"/>
    </location>
</feature>
<dbReference type="EMBL" id="BAABHK010000002">
    <property type="protein sequence ID" value="GAA4623169.1"/>
    <property type="molecule type" value="Genomic_DNA"/>
</dbReference>
<protein>
    <submittedName>
        <fullName evidence="7">MFS transporter</fullName>
    </submittedName>
</protein>
<feature type="transmembrane region" description="Helical" evidence="5">
    <location>
        <begin position="304"/>
        <end position="323"/>
    </location>
</feature>
<dbReference type="Pfam" id="PF07690">
    <property type="entry name" value="MFS_1"/>
    <property type="match status" value="1"/>
</dbReference>
<feature type="transmembrane region" description="Helical" evidence="5">
    <location>
        <begin position="335"/>
        <end position="360"/>
    </location>
</feature>
<comment type="subcellular location">
    <subcellularLocation>
        <location evidence="1">Cell membrane</location>
        <topology evidence="1">Multi-pass membrane protein</topology>
    </subcellularLocation>
</comment>
<evidence type="ECO:0000256" key="5">
    <source>
        <dbReference type="SAM" id="Phobius"/>
    </source>
</evidence>
<dbReference type="Gene3D" id="1.20.1720.10">
    <property type="entry name" value="Multidrug resistance protein D"/>
    <property type="match status" value="1"/>
</dbReference>
<feature type="transmembrane region" description="Helical" evidence="5">
    <location>
        <begin position="205"/>
        <end position="225"/>
    </location>
</feature>
<sequence>MSVQTAVPVGERVREGRTLAVVSAATMLALMNYNATFSTLAAMARDLNAGTAGQTWILGSIALGTAVLLLAVGGLADDRGRKRVFVAGALTLAISSVLCALAPTTSAFVAGRLLQGGATAALLAAGLGLIGHAFPAGPERARATGVWGAMLGLGIALGPEASAGLAELAGWRAWYVAAAVASAVLAGAAVTGLRESRAEHRRSGDLPGVLTLGTGVAALLGAITLGRGGWARAEVLVLFAAAAALLAAFVAVESRTREPLLDLRLFRRADFVVATGGAFVTGVAVIGVMSYLPTVVGRVLGEPPLLAGAVLSLWAGVSFAVSLQVRRVAVQGRHLIAAGLVLCALGDVALMGLSAGWGWWRLAPGLVVSGAGSGLLNAALARLAVESVPASRTAMGSGANNTARYIGASVGVAIVVAIATSAPSLTRGADIALAASAAIALAGAVVAVAVRGRRSE</sequence>
<dbReference type="Proteomes" id="UP001501442">
    <property type="component" value="Unassembled WGS sequence"/>
</dbReference>
<dbReference type="SUPFAM" id="SSF103473">
    <property type="entry name" value="MFS general substrate transporter"/>
    <property type="match status" value="1"/>
</dbReference>
<proteinExistence type="predicted"/>
<dbReference type="PANTHER" id="PTHR42718:SF49">
    <property type="entry name" value="EXPORT PROTEIN"/>
    <property type="match status" value="1"/>
</dbReference>
<evidence type="ECO:0000313" key="8">
    <source>
        <dbReference type="Proteomes" id="UP001501442"/>
    </source>
</evidence>
<dbReference type="InterPro" id="IPR020846">
    <property type="entry name" value="MFS_dom"/>
</dbReference>
<organism evidence="7 8">
    <name type="scientific">Actinoallomurus vinaceus</name>
    <dbReference type="NCBI Taxonomy" id="1080074"/>
    <lineage>
        <taxon>Bacteria</taxon>
        <taxon>Bacillati</taxon>
        <taxon>Actinomycetota</taxon>
        <taxon>Actinomycetes</taxon>
        <taxon>Streptosporangiales</taxon>
        <taxon>Thermomonosporaceae</taxon>
        <taxon>Actinoallomurus</taxon>
    </lineage>
</organism>
<feature type="transmembrane region" description="Helical" evidence="5">
    <location>
        <begin position="405"/>
        <end position="425"/>
    </location>
</feature>
<dbReference type="InterPro" id="IPR011701">
    <property type="entry name" value="MFS"/>
</dbReference>
<name>A0ABP8U7N5_9ACTN</name>
<keyword evidence="8" id="KW-1185">Reference proteome</keyword>
<dbReference type="RefSeq" id="WP_345430208.1">
    <property type="nucleotide sequence ID" value="NZ_BAABHK010000002.1"/>
</dbReference>
<evidence type="ECO:0000256" key="1">
    <source>
        <dbReference type="ARBA" id="ARBA00004651"/>
    </source>
</evidence>
<comment type="caution">
    <text evidence="7">The sequence shown here is derived from an EMBL/GenBank/DDBJ whole genome shotgun (WGS) entry which is preliminary data.</text>
</comment>
<feature type="transmembrane region" description="Helical" evidence="5">
    <location>
        <begin position="56"/>
        <end position="77"/>
    </location>
</feature>
<gene>
    <name evidence="7" type="ORF">GCM10023196_018260</name>
</gene>
<keyword evidence="3 5" id="KW-1133">Transmembrane helix</keyword>
<evidence type="ECO:0000256" key="4">
    <source>
        <dbReference type="ARBA" id="ARBA00023136"/>
    </source>
</evidence>
<evidence type="ECO:0000259" key="6">
    <source>
        <dbReference type="PROSITE" id="PS50850"/>
    </source>
</evidence>
<dbReference type="InterPro" id="IPR036259">
    <property type="entry name" value="MFS_trans_sf"/>
</dbReference>
<feature type="domain" description="Major facilitator superfamily (MFS) profile" evidence="6">
    <location>
        <begin position="18"/>
        <end position="455"/>
    </location>
</feature>
<dbReference type="Gene3D" id="1.20.1250.20">
    <property type="entry name" value="MFS general substrate transporter like domains"/>
    <property type="match status" value="1"/>
</dbReference>
<evidence type="ECO:0000256" key="2">
    <source>
        <dbReference type="ARBA" id="ARBA00022692"/>
    </source>
</evidence>
<keyword evidence="4 5" id="KW-0472">Membrane</keyword>
<accession>A0ABP8U7N5</accession>
<dbReference type="PANTHER" id="PTHR42718">
    <property type="entry name" value="MAJOR FACILITATOR SUPERFAMILY MULTIDRUG TRANSPORTER MFSC"/>
    <property type="match status" value="1"/>
</dbReference>